<keyword evidence="2" id="KW-1185">Reference proteome</keyword>
<name>A0A8J5R4Y9_9HYME</name>
<accession>A0A8J5R4Y9</accession>
<reference evidence="1" key="1">
    <citation type="submission" date="2020-03" db="EMBL/GenBank/DDBJ databases">
        <authorList>
            <person name="Chebbi M.A."/>
            <person name="Drezen J.M."/>
        </authorList>
    </citation>
    <scope>NUCLEOTIDE SEQUENCE</scope>
    <source>
        <tissue evidence="1">Whole body</tissue>
    </source>
</reference>
<sequence>MNKIQNGARKLSAIIEFDGNVVGDSDMTLCEAFDDETIGRDLLAKGLPDGIFPKNCPVKASNDLEINKYVIEKEKVPDSVPDGPFKIDVSIYMPDQDPIVKILVEGDISRDP</sequence>
<evidence type="ECO:0000313" key="1">
    <source>
        <dbReference type="EMBL" id="KAG8038738.1"/>
    </source>
</evidence>
<evidence type="ECO:0000313" key="2">
    <source>
        <dbReference type="Proteomes" id="UP000729913"/>
    </source>
</evidence>
<reference evidence="1" key="2">
    <citation type="submission" date="2021-04" db="EMBL/GenBank/DDBJ databases">
        <title>Genome-wide patterns of bracovirus chromosomal integration into multiple host tissues during parasitism.</title>
        <authorList>
            <person name="Chebbi M.A.C."/>
        </authorList>
    </citation>
    <scope>NUCLEOTIDE SEQUENCE</scope>
    <source>
        <tissue evidence="1">Whole body</tissue>
    </source>
</reference>
<dbReference type="OrthoDB" id="7656507at2759"/>
<proteinExistence type="predicted"/>
<dbReference type="AlphaFoldDB" id="A0A8J5R4Y9"/>
<gene>
    <name evidence="1" type="ORF">G9C98_000293</name>
</gene>
<organism evidence="1 2">
    <name type="scientific">Cotesia typhae</name>
    <dbReference type="NCBI Taxonomy" id="2053667"/>
    <lineage>
        <taxon>Eukaryota</taxon>
        <taxon>Metazoa</taxon>
        <taxon>Ecdysozoa</taxon>
        <taxon>Arthropoda</taxon>
        <taxon>Hexapoda</taxon>
        <taxon>Insecta</taxon>
        <taxon>Pterygota</taxon>
        <taxon>Neoptera</taxon>
        <taxon>Endopterygota</taxon>
        <taxon>Hymenoptera</taxon>
        <taxon>Apocrita</taxon>
        <taxon>Ichneumonoidea</taxon>
        <taxon>Braconidae</taxon>
        <taxon>Microgastrinae</taxon>
        <taxon>Cotesia</taxon>
    </lineage>
</organism>
<comment type="caution">
    <text evidence="1">The sequence shown here is derived from an EMBL/GenBank/DDBJ whole genome shotgun (WGS) entry which is preliminary data.</text>
</comment>
<dbReference type="Proteomes" id="UP000729913">
    <property type="component" value="Unassembled WGS sequence"/>
</dbReference>
<protein>
    <submittedName>
        <fullName evidence="1">Uncharacterized protein</fullName>
    </submittedName>
</protein>
<dbReference type="EMBL" id="JAAOIC020000041">
    <property type="protein sequence ID" value="KAG8038738.1"/>
    <property type="molecule type" value="Genomic_DNA"/>
</dbReference>